<dbReference type="CDD" id="cd08347">
    <property type="entry name" value="PcpA_C_like"/>
    <property type="match status" value="1"/>
</dbReference>
<proteinExistence type="predicted"/>
<gene>
    <name evidence="2" type="primary">mhqO</name>
    <name evidence="2" type="ORF">HRbin22_00559</name>
</gene>
<feature type="domain" description="VOC" evidence="1">
    <location>
        <begin position="158"/>
        <end position="277"/>
    </location>
</feature>
<dbReference type="SUPFAM" id="SSF54593">
    <property type="entry name" value="Glyoxalase/Bleomycin resistance protein/Dihydroxybiphenyl dioxygenase"/>
    <property type="match status" value="1"/>
</dbReference>
<dbReference type="PROSITE" id="PS51819">
    <property type="entry name" value="VOC"/>
    <property type="match status" value="2"/>
</dbReference>
<dbReference type="InterPro" id="IPR037523">
    <property type="entry name" value="VOC_core"/>
</dbReference>
<name>A0A2H5Y4E4_9CHLR</name>
<evidence type="ECO:0000259" key="1">
    <source>
        <dbReference type="PROSITE" id="PS51819"/>
    </source>
</evidence>
<dbReference type="GO" id="GO:0051213">
    <property type="term" value="F:dioxygenase activity"/>
    <property type="evidence" value="ECO:0007669"/>
    <property type="project" value="UniProtKB-KW"/>
</dbReference>
<feature type="domain" description="VOC" evidence="1">
    <location>
        <begin position="9"/>
        <end position="136"/>
    </location>
</feature>
<accession>A0A2H5Y4E4</accession>
<dbReference type="Proteomes" id="UP000236642">
    <property type="component" value="Unassembled WGS sequence"/>
</dbReference>
<evidence type="ECO:0000313" key="3">
    <source>
        <dbReference type="Proteomes" id="UP000236642"/>
    </source>
</evidence>
<reference evidence="3" key="1">
    <citation type="submission" date="2017-09" db="EMBL/GenBank/DDBJ databases">
        <title>Metaegenomics of thermophilic ammonia-oxidizing enrichment culture.</title>
        <authorList>
            <person name="Kato S."/>
            <person name="Suzuki K."/>
        </authorList>
    </citation>
    <scope>NUCLEOTIDE SEQUENCE [LARGE SCALE GENOMIC DNA]</scope>
</reference>
<protein>
    <submittedName>
        <fullName evidence="2">Ring-cleaving dioxygenase MhqO</fullName>
        <ecNumber evidence="2">1.13.11.-</ecNumber>
    </submittedName>
</protein>
<keyword evidence="2" id="KW-0223">Dioxygenase</keyword>
<comment type="caution">
    <text evidence="2">The sequence shown here is derived from an EMBL/GenBank/DDBJ whole genome shotgun (WGS) entry which is preliminary data.</text>
</comment>
<dbReference type="EC" id="1.13.11.-" evidence="2"/>
<dbReference type="PANTHER" id="PTHR36110">
    <property type="entry name" value="RING-CLEAVING DIOXYGENASE MHQE-RELATED"/>
    <property type="match status" value="1"/>
</dbReference>
<keyword evidence="2" id="KW-0560">Oxidoreductase</keyword>
<dbReference type="AlphaFoldDB" id="A0A2H5Y4E4"/>
<evidence type="ECO:0000313" key="2">
    <source>
        <dbReference type="EMBL" id="GBD08325.1"/>
    </source>
</evidence>
<dbReference type="EMBL" id="BEHY01000007">
    <property type="protein sequence ID" value="GBD08325.1"/>
    <property type="molecule type" value="Genomic_DNA"/>
</dbReference>
<dbReference type="Pfam" id="PF00903">
    <property type="entry name" value="Glyoxalase"/>
    <property type="match status" value="2"/>
</dbReference>
<dbReference type="InterPro" id="IPR029068">
    <property type="entry name" value="Glyas_Bleomycin-R_OHBP_Dase"/>
</dbReference>
<dbReference type="CDD" id="cd08346">
    <property type="entry name" value="PcpA_N_like"/>
    <property type="match status" value="1"/>
</dbReference>
<dbReference type="Gene3D" id="3.10.180.10">
    <property type="entry name" value="2,3-Dihydroxybiphenyl 1,2-Dioxygenase, domain 1"/>
    <property type="match status" value="2"/>
</dbReference>
<dbReference type="InterPro" id="IPR004360">
    <property type="entry name" value="Glyas_Fos-R_dOase_dom"/>
</dbReference>
<sequence>MGVIPAMGGLHHVTAIAGDPRGNLRFYREVLGLRLVKRTVNFDDPGTYHLYYGDALGRPGTLLTFFPWPGARPGQVGAGQVAVTAFTIPEASIGYWQERLRTRGVTVEGIAPRFEEEEVVLRFRDPDGLALELVAHPRAEERPGWPDGPVPPEHAIRGLHGVTLLEAMAEPTLRFLIEGMGFQVEREEGDRIRLRVGPGGPGAWVDLRIDPRASRGRVAVGTVHHVAWRVRNDAEQGAWRTHLQARGLYVTPVMDRKYFRSIYFREPGGVLFEIATDPPGFAIDEPPERLGTGLMLPDWLEPRRSEIEQALPPLEVPGEPPSVNPT</sequence>
<dbReference type="InterPro" id="IPR052537">
    <property type="entry name" value="Extradiol_RC_dioxygenase"/>
</dbReference>
<organism evidence="2 3">
    <name type="scientific">Candidatus Thermoflexus japonica</name>
    <dbReference type="NCBI Taxonomy" id="2035417"/>
    <lineage>
        <taxon>Bacteria</taxon>
        <taxon>Bacillati</taxon>
        <taxon>Chloroflexota</taxon>
        <taxon>Thermoflexia</taxon>
        <taxon>Thermoflexales</taxon>
        <taxon>Thermoflexaceae</taxon>
        <taxon>Thermoflexus</taxon>
    </lineage>
</organism>
<dbReference type="PANTHER" id="PTHR36110:SF2">
    <property type="entry name" value="RING-CLEAVING DIOXYGENASE MHQE-RELATED"/>
    <property type="match status" value="1"/>
</dbReference>